<evidence type="ECO:0000259" key="1">
    <source>
        <dbReference type="Pfam" id="PF12873"/>
    </source>
</evidence>
<organism evidence="2">
    <name type="scientific">Blautia glucerasea</name>
    <dbReference type="NCBI Taxonomy" id="536633"/>
    <lineage>
        <taxon>Bacteria</taxon>
        <taxon>Bacillati</taxon>
        <taxon>Bacillota</taxon>
        <taxon>Clostridia</taxon>
        <taxon>Lachnospirales</taxon>
        <taxon>Lachnospiraceae</taxon>
        <taxon>Blautia</taxon>
    </lineage>
</organism>
<reference evidence="2" key="1">
    <citation type="submission" date="2019-11" db="EMBL/GenBank/DDBJ databases">
        <authorList>
            <person name="Feng L."/>
        </authorList>
    </citation>
    <scope>NUCLEOTIDE SEQUENCE</scope>
    <source>
        <strain evidence="2">BgluceraseaLFYP119</strain>
    </source>
</reference>
<protein>
    <recommendedName>
        <fullName evidence="1">DUF3825 domain-containing protein</fullName>
    </recommendedName>
</protein>
<name>A0A6N2UWR6_9FIRM</name>
<dbReference type="Pfam" id="PF12873">
    <property type="entry name" value="DUF3825"/>
    <property type="match status" value="1"/>
</dbReference>
<evidence type="ECO:0000313" key="2">
    <source>
        <dbReference type="EMBL" id="VYT19376.1"/>
    </source>
</evidence>
<feature type="domain" description="DUF3825" evidence="1">
    <location>
        <begin position="21"/>
        <end position="243"/>
    </location>
</feature>
<dbReference type="InterPro" id="IPR024437">
    <property type="entry name" value="DUF3825"/>
</dbReference>
<dbReference type="RefSeq" id="WP_156354643.1">
    <property type="nucleotide sequence ID" value="NZ_CACRST010000019.1"/>
</dbReference>
<gene>
    <name evidence="2" type="ORF">BGLFYP119_02202</name>
</gene>
<dbReference type="AlphaFoldDB" id="A0A6N2UWR6"/>
<sequence length="246" mass="28639">MNLFDFTYCGNYNRHIRNLSRIVPEKWSFDGTDDNGILKGYLEHTFQRVYEEGKVLETEEYAIFNTGLFNDYYQPVYGFFVQNLVPDRQKWFLEGFYTEYYLLKSGITSLPGRAEYVENPADLVFDTSLDIVPQYEHIFGEEENSQRLPENVRTSRMRVQLFDGALRQTRHMLEADYRTAVPQYYNHGIQLLIPVCLQSPGKADLALACVKTADGKKYLGRTCLTLKMAYHNARLLAKLESGWLHP</sequence>
<accession>A0A6N2UWR6</accession>
<proteinExistence type="predicted"/>
<dbReference type="EMBL" id="CACRST010000019">
    <property type="protein sequence ID" value="VYT19376.1"/>
    <property type="molecule type" value="Genomic_DNA"/>
</dbReference>